<comment type="subcellular location">
    <subcellularLocation>
        <location evidence="2">Cell envelope</location>
    </subcellularLocation>
</comment>
<dbReference type="EMBL" id="CABO01000041">
    <property type="protein sequence ID" value="CBI02804.1"/>
    <property type="molecule type" value="Genomic_DNA"/>
</dbReference>
<dbReference type="PANTHER" id="PTHR43598">
    <property type="entry name" value="TUNGSTEN-CONTAINING FORMYLMETHANOFURAN DEHYDROGENASE 2 SUBUNIT B"/>
    <property type="match status" value="1"/>
</dbReference>
<dbReference type="GO" id="GO:0008863">
    <property type="term" value="F:formate dehydrogenase (NAD+) activity"/>
    <property type="evidence" value="ECO:0007669"/>
    <property type="project" value="InterPro"/>
</dbReference>
<dbReference type="GO" id="GO:0009055">
    <property type="term" value="F:electron transfer activity"/>
    <property type="evidence" value="ECO:0007669"/>
    <property type="project" value="InterPro"/>
</dbReference>
<keyword evidence="5" id="KW-0479">Metal-binding</keyword>
<dbReference type="GO" id="GO:0030151">
    <property type="term" value="F:molybdenum ion binding"/>
    <property type="evidence" value="ECO:0007669"/>
    <property type="project" value="TreeGrafter"/>
</dbReference>
<evidence type="ECO:0000256" key="5">
    <source>
        <dbReference type="ARBA" id="ARBA00022723"/>
    </source>
</evidence>
<evidence type="ECO:0000256" key="7">
    <source>
        <dbReference type="ARBA" id="ARBA00023002"/>
    </source>
</evidence>
<comment type="caution">
    <text evidence="11">The sequence shown here is derived from an EMBL/GenBank/DDBJ whole genome shotgun (WGS) entry which is preliminary data.</text>
</comment>
<feature type="domain" description="Molybdopterin oxidoreductase" evidence="9">
    <location>
        <begin position="18"/>
        <end position="452"/>
    </location>
</feature>
<dbReference type="InterPro" id="IPR006656">
    <property type="entry name" value="Mopterin_OxRdtase"/>
</dbReference>
<dbReference type="Gene3D" id="3.40.50.740">
    <property type="match status" value="1"/>
</dbReference>
<comment type="cofactor">
    <cofactor evidence="1">
        <name>[4Fe-4S] cluster</name>
        <dbReference type="ChEBI" id="CHEBI:49883"/>
    </cofactor>
</comment>
<reference evidence="11" key="1">
    <citation type="submission" date="2009-10" db="EMBL/GenBank/DDBJ databases">
        <title>Diversity of trophic interactions inside an arsenic-rich microbial ecosystem.</title>
        <authorList>
            <person name="Bertin P.N."/>
            <person name="Heinrich-Salmeron A."/>
            <person name="Pelletier E."/>
            <person name="Goulhen-Chollet F."/>
            <person name="Arsene-Ploetze F."/>
            <person name="Gallien S."/>
            <person name="Calteau A."/>
            <person name="Vallenet D."/>
            <person name="Casiot C."/>
            <person name="Chane-Woon-Ming B."/>
            <person name="Giloteaux L."/>
            <person name="Barakat M."/>
            <person name="Bonnefoy V."/>
            <person name="Bruneel O."/>
            <person name="Chandler M."/>
            <person name="Cleiss J."/>
            <person name="Duran R."/>
            <person name="Elbaz-Poulichet F."/>
            <person name="Fonknechten N."/>
            <person name="Lauga B."/>
            <person name="Mornico D."/>
            <person name="Ortet P."/>
            <person name="Schaeffer C."/>
            <person name="Siguier P."/>
            <person name="Alexander Thil Smith A."/>
            <person name="Van Dorsselaer A."/>
            <person name="Weissenbach J."/>
            <person name="Medigue C."/>
            <person name="Le Paslier D."/>
        </authorList>
    </citation>
    <scope>NUCLEOTIDE SEQUENCE</scope>
</reference>
<keyword evidence="4" id="KW-0408">Iron</keyword>
<evidence type="ECO:0000256" key="2">
    <source>
        <dbReference type="ARBA" id="ARBA00004196"/>
    </source>
</evidence>
<evidence type="ECO:0000259" key="10">
    <source>
        <dbReference type="Pfam" id="PF01568"/>
    </source>
</evidence>
<dbReference type="Gene3D" id="2.40.40.20">
    <property type="match status" value="1"/>
</dbReference>
<evidence type="ECO:0000256" key="1">
    <source>
        <dbReference type="ARBA" id="ARBA00001966"/>
    </source>
</evidence>
<dbReference type="InterPro" id="IPR009010">
    <property type="entry name" value="Asp_de-COase-like_dom_sf"/>
</dbReference>
<comment type="similarity">
    <text evidence="3">Belongs to the prokaryotic molybdopterin-containing oxidoreductase family.</text>
</comment>
<dbReference type="GO" id="GO:0051539">
    <property type="term" value="F:4 iron, 4 sulfur cluster binding"/>
    <property type="evidence" value="ECO:0007669"/>
    <property type="project" value="UniProtKB-KW"/>
</dbReference>
<feature type="region of interest" description="Disordered" evidence="8">
    <location>
        <begin position="597"/>
        <end position="617"/>
    </location>
</feature>
<evidence type="ECO:0000259" key="9">
    <source>
        <dbReference type="Pfam" id="PF00384"/>
    </source>
</evidence>
<dbReference type="NCBIfam" id="TIGR01553">
    <property type="entry name" value="formate-DH-alph"/>
    <property type="match status" value="1"/>
</dbReference>
<keyword evidence="4" id="KW-0004">4Fe-4S</keyword>
<dbReference type="PANTHER" id="PTHR43598:SF1">
    <property type="entry name" value="FORMATE DEHYDROGENASE-O MAJOR SUBUNIT"/>
    <property type="match status" value="1"/>
</dbReference>
<dbReference type="SUPFAM" id="SSF53706">
    <property type="entry name" value="Formate dehydrogenase/DMSO reductase, domains 1-3"/>
    <property type="match status" value="1"/>
</dbReference>
<dbReference type="SUPFAM" id="SSF50692">
    <property type="entry name" value="ADC-like"/>
    <property type="match status" value="1"/>
</dbReference>
<keyword evidence="7 11" id="KW-0560">Oxidoreductase</keyword>
<evidence type="ECO:0000256" key="6">
    <source>
        <dbReference type="ARBA" id="ARBA00022764"/>
    </source>
</evidence>
<feature type="compositionally biased region" description="Basic and acidic residues" evidence="8">
    <location>
        <begin position="597"/>
        <end position="606"/>
    </location>
</feature>
<keyword evidence="6" id="KW-0574">Periplasm</keyword>
<protein>
    <submittedName>
        <fullName evidence="11">Formate dehydrogenase-O, major subunit (Formate dehydrogenase-O subunit alpha) (FDH-Z subunit alpha) (Aerobic formate dehydrogenase major subunit)</fullName>
        <ecNumber evidence="11">1.2.1.2</ecNumber>
    </submittedName>
</protein>
<dbReference type="InterPro" id="IPR006443">
    <property type="entry name" value="Formate-DH-alph_fdnG"/>
</dbReference>
<dbReference type="Pfam" id="PF00384">
    <property type="entry name" value="Molybdopterin"/>
    <property type="match status" value="1"/>
</dbReference>
<name>E6Q6H9_9ZZZZ</name>
<evidence type="ECO:0000256" key="3">
    <source>
        <dbReference type="ARBA" id="ARBA00010312"/>
    </source>
</evidence>
<keyword evidence="4" id="KW-0411">Iron-sulfur</keyword>
<evidence type="ECO:0000256" key="8">
    <source>
        <dbReference type="SAM" id="MobiDB-lite"/>
    </source>
</evidence>
<dbReference type="GO" id="GO:0047111">
    <property type="term" value="F:formate dehydrogenase (cytochrome-c-553) activity"/>
    <property type="evidence" value="ECO:0007669"/>
    <property type="project" value="InterPro"/>
</dbReference>
<evidence type="ECO:0000313" key="11">
    <source>
        <dbReference type="EMBL" id="CBI02804.1"/>
    </source>
</evidence>
<dbReference type="GO" id="GO:0030313">
    <property type="term" value="C:cell envelope"/>
    <property type="evidence" value="ECO:0007669"/>
    <property type="project" value="UniProtKB-SubCell"/>
</dbReference>
<dbReference type="GO" id="GO:0043546">
    <property type="term" value="F:molybdopterin cofactor binding"/>
    <property type="evidence" value="ECO:0007669"/>
    <property type="project" value="InterPro"/>
</dbReference>
<dbReference type="EC" id="1.2.1.2" evidence="11"/>
<dbReference type="Pfam" id="PF01568">
    <property type="entry name" value="Molydop_binding"/>
    <property type="match status" value="1"/>
</dbReference>
<proteinExistence type="inferred from homology"/>
<dbReference type="Gene3D" id="3.40.228.10">
    <property type="entry name" value="Dimethylsulfoxide Reductase, domain 2"/>
    <property type="match status" value="2"/>
</dbReference>
<dbReference type="InterPro" id="IPR006657">
    <property type="entry name" value="MoPterin_dinucl-bd_dom"/>
</dbReference>
<sequence length="854" mass="94542">MPGLGTSFGRGGATVWLPDLENADCILIQGSNFAEAHPVAFRFVMKAKERGATIIHVDPRFTRTSAVADLYAPIRSGSDIAFLGGIIHYVLENERYFREYVAAYTNAGSIVSEEFADTEDLEGMFSGWNNETKTYDTSSWSFERNDDGTLRRDESLEHPRCVLNVLRRHFARYTPEMVERVCGTPQKQFLKIAELLAQNSGRERTTAFAYAVGWTQHTTGVQFVRTAAILQLLLGNIGRPGGGIMALRGHADIQGATDVPTLYDLLPGYLPMPSALHDEQSLERYLARNTKATGWWANTPKYVVSLLKAFYGDAATAENEFCYAYLPQLVGDHSVLPTTFAMKDGSVKGYFVIGQNPGASGQNAELVSSAMERLDWLVNIDFFDNETVSFWHREGADPTKIGTEVFFLPGATILEKEGTMTQTSRVLQWHDKAIEPIGDSRSDLWYFYDLGKRLKALYADSQDPKDRPILDMTWEYEHDDERERAGGEPSALRVLREINGFTVADGRQVAGFADLAADGSTASGCWIYSGVCPDENTNHARGRVADGRSSPGWGWAWPANRRTLYNRASADPAGNPWSERKKYLWWDEQKREWTGYDVPDFPKGKDPSTPARAGASGIDAHSGADPFIMNLDGRGQLFVAGALADAPMPAHYEPLQSVIENPLYAQQSNPLLREWKRDDNRYNRAVDPDYPYVLTTYRITEMSGIMTRYIPWLAELQPEAFCEIDPQLAVEKGIANGSYVTISTALGEMEARALVSGRMQPLRIGKGQRVHQIGIPYNYGRMVGFARGDSPGELIALSTDPNVSIHEAKSLTCSIRPGRRAARSAGIIDAPVPTGQRHAYGAGAPHGVDAGELR</sequence>
<accession>E6Q6H9</accession>
<dbReference type="AlphaFoldDB" id="E6Q6H9"/>
<gene>
    <name evidence="11" type="primary">fdoG</name>
    <name evidence="11" type="ORF">CARN4_2648</name>
</gene>
<feature type="domain" description="Molybdopterin dinucleotide-binding" evidence="10">
    <location>
        <begin position="692"/>
        <end position="761"/>
    </location>
</feature>
<dbReference type="GO" id="GO:0009061">
    <property type="term" value="P:anaerobic respiration"/>
    <property type="evidence" value="ECO:0007669"/>
    <property type="project" value="TreeGrafter"/>
</dbReference>
<organism evidence="11">
    <name type="scientific">mine drainage metagenome</name>
    <dbReference type="NCBI Taxonomy" id="410659"/>
    <lineage>
        <taxon>unclassified sequences</taxon>
        <taxon>metagenomes</taxon>
        <taxon>ecological metagenomes</taxon>
    </lineage>
</organism>
<evidence type="ECO:0000256" key="4">
    <source>
        <dbReference type="ARBA" id="ARBA00022485"/>
    </source>
</evidence>